<dbReference type="Proteomes" id="UP000363661">
    <property type="component" value="Unassembled WGS sequence"/>
</dbReference>
<dbReference type="InterPro" id="IPR036514">
    <property type="entry name" value="SGNH_hydro_sf"/>
</dbReference>
<name>A0A564SI87_9FIRM</name>
<organism evidence="1 2">
    <name type="scientific">[Ruminococcus] torques</name>
    <dbReference type="NCBI Taxonomy" id="33039"/>
    <lineage>
        <taxon>Bacteria</taxon>
        <taxon>Bacillati</taxon>
        <taxon>Bacillota</taxon>
        <taxon>Clostridia</taxon>
        <taxon>Lachnospirales</taxon>
        <taxon>Lachnospiraceae</taxon>
        <taxon>Mediterraneibacter</taxon>
    </lineage>
</organism>
<evidence type="ECO:0000313" key="2">
    <source>
        <dbReference type="Proteomes" id="UP000363661"/>
    </source>
</evidence>
<evidence type="ECO:0008006" key="3">
    <source>
        <dbReference type="Google" id="ProtNLM"/>
    </source>
</evidence>
<protein>
    <recommendedName>
        <fullName evidence="3">SGNH/GDSL hydrolase family protein</fullName>
    </recommendedName>
</protein>
<dbReference type="Gene3D" id="3.40.50.1110">
    <property type="entry name" value="SGNH hydrolase"/>
    <property type="match status" value="1"/>
</dbReference>
<keyword evidence="2" id="KW-1185">Reference proteome</keyword>
<accession>A0A564SI87</accession>
<dbReference type="AlphaFoldDB" id="A0A564SI87"/>
<dbReference type="SUPFAM" id="SSF52266">
    <property type="entry name" value="SGNH hydrolase"/>
    <property type="match status" value="1"/>
</dbReference>
<sequence>MPVSEVRRMSKIKRGILFIVILAVFLVTSSVGMEYYVVHQLNGEVTGRNRPFAALTVEPEDTLDLLVAGDSESYNSVSTMRLWEDKGIAAYDCGQGAQRIPETYYMLKQGFKGQSPKIVMLETNTLFRDIGAVKSTQAILEQMGQYYLPVFRYHNLWKTAVDEPKIHTNYKGFVIRDEIAPYEGKPDYMKKKKKCETMPKYVKIYLEKIEELCEKNNAQLLLVSMPSPKNWNHKRHAEMQQYADEKGIAYLDLNEKVEELGLNWTEDTQDKGDHLNVYGAEKVTSYLGNYLEENYELEDHRNDPAYEPWNQLAEQYEQNLAKIRGEIEVAKETGVEK</sequence>
<gene>
    <name evidence="1" type="ORF">RTSSTS7063_00313</name>
</gene>
<evidence type="ECO:0000313" key="1">
    <source>
        <dbReference type="EMBL" id="VUW94468.1"/>
    </source>
</evidence>
<proteinExistence type="predicted"/>
<reference evidence="1 2" key="1">
    <citation type="submission" date="2019-07" db="EMBL/GenBank/DDBJ databases">
        <authorList>
            <person name="Hibberd C M."/>
            <person name="Gehrig L. J."/>
            <person name="Chang H.-W."/>
            <person name="Venkatesh S."/>
        </authorList>
    </citation>
    <scope>NUCLEOTIDE SEQUENCE [LARGE SCALE GENOMIC DNA]</scope>
    <source>
        <strain evidence="1">Ruminococcus_torques_SSTS_Bg7063</strain>
    </source>
</reference>
<dbReference type="EMBL" id="CABHNA010000024">
    <property type="protein sequence ID" value="VUW94468.1"/>
    <property type="molecule type" value="Genomic_DNA"/>
</dbReference>